<dbReference type="Proteomes" id="UP000001542">
    <property type="component" value="Unassembled WGS sequence"/>
</dbReference>
<feature type="site" description="Interaction with phosphoserine on interacting protein" evidence="2">
    <location>
        <position position="58"/>
    </location>
</feature>
<dbReference type="InterPro" id="IPR000308">
    <property type="entry name" value="14-3-3"/>
</dbReference>
<evidence type="ECO:0000313" key="4">
    <source>
        <dbReference type="EMBL" id="EAX92702.1"/>
    </source>
</evidence>
<evidence type="ECO:0000256" key="1">
    <source>
        <dbReference type="ARBA" id="ARBA00006141"/>
    </source>
</evidence>
<dbReference type="eggNOG" id="KOG0841">
    <property type="taxonomic scope" value="Eukaryota"/>
</dbReference>
<dbReference type="GO" id="GO:0008104">
    <property type="term" value="P:intracellular protein localization"/>
    <property type="evidence" value="ECO:0000318"/>
    <property type="project" value="GO_Central"/>
</dbReference>
<accession>A2FQW3</accession>
<reference evidence="4" key="1">
    <citation type="submission" date="2006-10" db="EMBL/GenBank/DDBJ databases">
        <authorList>
            <person name="Amadeo P."/>
            <person name="Zhao Q."/>
            <person name="Wortman J."/>
            <person name="Fraser-Liggett C."/>
            <person name="Carlton J."/>
        </authorList>
    </citation>
    <scope>NUCLEOTIDE SEQUENCE</scope>
    <source>
        <strain evidence="4">G3</strain>
    </source>
</reference>
<protein>
    <submittedName>
        <fullName evidence="4">14-3-3 protein</fullName>
    </submittedName>
</protein>
<feature type="domain" description="14-3-3" evidence="3">
    <location>
        <begin position="5"/>
        <end position="241"/>
    </location>
</feature>
<dbReference type="AlphaFoldDB" id="A2FQW3"/>
<dbReference type="InterPro" id="IPR036815">
    <property type="entry name" value="14-3-3_dom_sf"/>
</dbReference>
<dbReference type="PIRSF" id="PIRSF000868">
    <property type="entry name" value="14-3-3"/>
    <property type="match status" value="1"/>
</dbReference>
<proteinExistence type="inferred from homology"/>
<dbReference type="InParanoid" id="A2FQW3"/>
<organism evidence="4 5">
    <name type="scientific">Trichomonas vaginalis (strain ATCC PRA-98 / G3)</name>
    <dbReference type="NCBI Taxonomy" id="412133"/>
    <lineage>
        <taxon>Eukaryota</taxon>
        <taxon>Metamonada</taxon>
        <taxon>Parabasalia</taxon>
        <taxon>Trichomonadida</taxon>
        <taxon>Trichomonadidae</taxon>
        <taxon>Trichomonas</taxon>
    </lineage>
</organism>
<reference evidence="4" key="2">
    <citation type="journal article" date="2007" name="Science">
        <title>Draft genome sequence of the sexually transmitted pathogen Trichomonas vaginalis.</title>
        <authorList>
            <person name="Carlton J.M."/>
            <person name="Hirt R.P."/>
            <person name="Silva J.C."/>
            <person name="Delcher A.L."/>
            <person name="Schatz M."/>
            <person name="Zhao Q."/>
            <person name="Wortman J.R."/>
            <person name="Bidwell S.L."/>
            <person name="Alsmark U.C.M."/>
            <person name="Besteiro S."/>
            <person name="Sicheritz-Ponten T."/>
            <person name="Noel C.J."/>
            <person name="Dacks J.B."/>
            <person name="Foster P.G."/>
            <person name="Simillion C."/>
            <person name="Van de Peer Y."/>
            <person name="Miranda-Saavedra D."/>
            <person name="Barton G.J."/>
            <person name="Westrop G.D."/>
            <person name="Mueller S."/>
            <person name="Dessi D."/>
            <person name="Fiori P.L."/>
            <person name="Ren Q."/>
            <person name="Paulsen I."/>
            <person name="Zhang H."/>
            <person name="Bastida-Corcuera F.D."/>
            <person name="Simoes-Barbosa A."/>
            <person name="Brown M.T."/>
            <person name="Hayes R.D."/>
            <person name="Mukherjee M."/>
            <person name="Okumura C.Y."/>
            <person name="Schneider R."/>
            <person name="Smith A.J."/>
            <person name="Vanacova S."/>
            <person name="Villalvazo M."/>
            <person name="Haas B.J."/>
            <person name="Pertea M."/>
            <person name="Feldblyum T.V."/>
            <person name="Utterback T.R."/>
            <person name="Shu C.L."/>
            <person name="Osoegawa K."/>
            <person name="de Jong P.J."/>
            <person name="Hrdy I."/>
            <person name="Horvathova L."/>
            <person name="Zubacova Z."/>
            <person name="Dolezal P."/>
            <person name="Malik S.B."/>
            <person name="Logsdon J.M. Jr."/>
            <person name="Henze K."/>
            <person name="Gupta A."/>
            <person name="Wang C.C."/>
            <person name="Dunne R.L."/>
            <person name="Upcroft J.A."/>
            <person name="Upcroft P."/>
            <person name="White O."/>
            <person name="Salzberg S.L."/>
            <person name="Tang P."/>
            <person name="Chiu C.-H."/>
            <person name="Lee Y.-S."/>
            <person name="Embley T.M."/>
            <person name="Coombs G.H."/>
            <person name="Mottram J.C."/>
            <person name="Tachezy J."/>
            <person name="Fraser-Liggett C.M."/>
            <person name="Johnson P.J."/>
        </authorList>
    </citation>
    <scope>NUCLEOTIDE SEQUENCE [LARGE SCALE GENOMIC DNA]</scope>
    <source>
        <strain evidence="4">G3</strain>
    </source>
</reference>
<dbReference type="VEuPathDB" id="TrichDB:TVAGG3_0959520"/>
<sequence>MNDERKQCVIMATAMSQAERYGEMLSYMKRAVEINPVLSNDERQILVNAYKFTISPKRRGIRNIFRSEMDDSTANLSEQTQAEVKSIKKQIITELVSLCEEFIDLINSKLLPVNTDPDSIVFYNKNKGDYYRYICEATDGNERIVATKRGMESYEVALEKSKVALQQYTPTALGLMLNYTVFLYEICDKKDVAVKMARETVSLVSPIVEQNSASSLPEAKTILQLLNNNISLWQQVEQIRK</sequence>
<dbReference type="KEGG" id="tva:4750413"/>
<dbReference type="Gene3D" id="1.20.190.20">
    <property type="entry name" value="14-3-3 domain"/>
    <property type="match status" value="1"/>
</dbReference>
<keyword evidence="5" id="KW-1185">Reference proteome</keyword>
<gene>
    <name evidence="4" type="ORF">TVAG_148050</name>
</gene>
<comment type="similarity">
    <text evidence="1">Belongs to the 14-3-3 family.</text>
</comment>
<dbReference type="PANTHER" id="PTHR18860">
    <property type="entry name" value="14-3-3 PROTEIN"/>
    <property type="match status" value="1"/>
</dbReference>
<dbReference type="OMA" id="WNIAIVE"/>
<evidence type="ECO:0000256" key="2">
    <source>
        <dbReference type="PIRSR" id="PIRSR000868-1"/>
    </source>
</evidence>
<dbReference type="PRINTS" id="PR00305">
    <property type="entry name" value="1433ZETA"/>
</dbReference>
<dbReference type="OrthoDB" id="10260625at2759"/>
<evidence type="ECO:0000313" key="5">
    <source>
        <dbReference type="Proteomes" id="UP000001542"/>
    </source>
</evidence>
<dbReference type="CDD" id="cd08774">
    <property type="entry name" value="14-3-3"/>
    <property type="match status" value="1"/>
</dbReference>
<dbReference type="InterPro" id="IPR023410">
    <property type="entry name" value="14-3-3_domain"/>
</dbReference>
<dbReference type="Pfam" id="PF00244">
    <property type="entry name" value="14-3-3"/>
    <property type="match status" value="1"/>
</dbReference>
<dbReference type="GO" id="GO:0005737">
    <property type="term" value="C:cytoplasm"/>
    <property type="evidence" value="ECO:0000318"/>
    <property type="project" value="GO_Central"/>
</dbReference>
<dbReference type="VEuPathDB" id="TrichDB:TVAG_148050"/>
<dbReference type="GO" id="GO:0007165">
    <property type="term" value="P:signal transduction"/>
    <property type="evidence" value="ECO:0000318"/>
    <property type="project" value="GO_Central"/>
</dbReference>
<evidence type="ECO:0000259" key="3">
    <source>
        <dbReference type="SMART" id="SM00101"/>
    </source>
</evidence>
<dbReference type="SMR" id="A2FQW3"/>
<dbReference type="RefSeq" id="XP_001305632.1">
    <property type="nucleotide sequence ID" value="XM_001305631.1"/>
</dbReference>
<dbReference type="STRING" id="5722.A2FQW3"/>
<feature type="site" description="Interaction with phosphoserine on interacting protein" evidence="2">
    <location>
        <position position="132"/>
    </location>
</feature>
<dbReference type="SMART" id="SM00101">
    <property type="entry name" value="14_3_3"/>
    <property type="match status" value="1"/>
</dbReference>
<dbReference type="SUPFAM" id="SSF48445">
    <property type="entry name" value="14-3-3 protein"/>
    <property type="match status" value="1"/>
</dbReference>
<name>A2FQW3_TRIV3</name>
<dbReference type="EMBL" id="DS113952">
    <property type="protein sequence ID" value="EAX92702.1"/>
    <property type="molecule type" value="Genomic_DNA"/>
</dbReference>